<dbReference type="OrthoDB" id="5772040at2"/>
<dbReference type="Pfam" id="PF07963">
    <property type="entry name" value="N_methyl"/>
    <property type="match status" value="1"/>
</dbReference>
<evidence type="ECO:0000313" key="3">
    <source>
        <dbReference type="Proteomes" id="UP000199290"/>
    </source>
</evidence>
<feature type="transmembrane region" description="Helical" evidence="1">
    <location>
        <begin position="20"/>
        <end position="41"/>
    </location>
</feature>
<gene>
    <name evidence="2" type="ORF">SAMN04488073_3249</name>
</gene>
<keyword evidence="1" id="KW-1133">Transmembrane helix</keyword>
<dbReference type="InterPro" id="IPR012902">
    <property type="entry name" value="N_methyl_site"/>
</dbReference>
<dbReference type="AlphaFoldDB" id="A0A1I6HZU2"/>
<dbReference type="STRING" id="375760.SAMN04488073_3249"/>
<evidence type="ECO:0000313" key="2">
    <source>
        <dbReference type="EMBL" id="SFR59986.1"/>
    </source>
</evidence>
<keyword evidence="1" id="KW-0472">Membrane</keyword>
<sequence>MIGNNLKPSSSRGFTLIEVLAAFIVFTLIFATVLQLTTVSYRSVARSQEYTEAALWAESKLVELVHRETLSVGTESGEFNQRFRWELDVSPFSAEASLLELYSDDDSSRLEPWVTVMRVELKVFWLDDRHQQSFVTLVSREPGRG</sequence>
<reference evidence="3" key="1">
    <citation type="submission" date="2016-10" db="EMBL/GenBank/DDBJ databases">
        <authorList>
            <person name="Varghese N."/>
            <person name="Submissions S."/>
        </authorList>
    </citation>
    <scope>NUCLEOTIDE SEQUENCE [LARGE SCALE GENOMIC DNA]</scope>
    <source>
        <strain evidence="3">CGMCC 1.6294</strain>
    </source>
</reference>
<keyword evidence="1" id="KW-0812">Transmembrane</keyword>
<dbReference type="PROSITE" id="PS00409">
    <property type="entry name" value="PROKAR_NTER_METHYL"/>
    <property type="match status" value="1"/>
</dbReference>
<dbReference type="EMBL" id="FOYV01000004">
    <property type="protein sequence ID" value="SFR59986.1"/>
    <property type="molecule type" value="Genomic_DNA"/>
</dbReference>
<protein>
    <recommendedName>
        <fullName evidence="4">General secretion pathway protein I</fullName>
    </recommendedName>
</protein>
<dbReference type="Proteomes" id="UP000199290">
    <property type="component" value="Unassembled WGS sequence"/>
</dbReference>
<accession>A0A1I6HZU2</accession>
<evidence type="ECO:0000256" key="1">
    <source>
        <dbReference type="SAM" id="Phobius"/>
    </source>
</evidence>
<organism evidence="2 3">
    <name type="scientific">Marinobacter gudaonensis</name>
    <dbReference type="NCBI Taxonomy" id="375760"/>
    <lineage>
        <taxon>Bacteria</taxon>
        <taxon>Pseudomonadati</taxon>
        <taxon>Pseudomonadota</taxon>
        <taxon>Gammaproteobacteria</taxon>
        <taxon>Pseudomonadales</taxon>
        <taxon>Marinobacteraceae</taxon>
        <taxon>Marinobacter</taxon>
    </lineage>
</organism>
<evidence type="ECO:0008006" key="4">
    <source>
        <dbReference type="Google" id="ProtNLM"/>
    </source>
</evidence>
<name>A0A1I6HZU2_9GAMM</name>
<dbReference type="RefSeq" id="WP_091992222.1">
    <property type="nucleotide sequence ID" value="NZ_FOYV01000004.1"/>
</dbReference>
<keyword evidence="3" id="KW-1185">Reference proteome</keyword>
<proteinExistence type="predicted"/>